<dbReference type="RefSeq" id="WP_377515315.1">
    <property type="nucleotide sequence ID" value="NZ_JBHSQS010000024.1"/>
</dbReference>
<reference evidence="4" key="1">
    <citation type="journal article" date="2019" name="Int. J. Syst. Evol. Microbiol.">
        <title>The Global Catalogue of Microorganisms (GCM) 10K type strain sequencing project: providing services to taxonomists for standard genome sequencing and annotation.</title>
        <authorList>
            <consortium name="The Broad Institute Genomics Platform"/>
            <consortium name="The Broad Institute Genome Sequencing Center for Infectious Disease"/>
            <person name="Wu L."/>
            <person name="Ma J."/>
        </authorList>
    </citation>
    <scope>NUCLEOTIDE SEQUENCE [LARGE SCALE GENOMIC DNA]</scope>
    <source>
        <strain evidence="4">CGMCC 4.7144</strain>
    </source>
</reference>
<gene>
    <name evidence="3" type="ORF">ACFQGL_27050</name>
</gene>
<evidence type="ECO:0000256" key="1">
    <source>
        <dbReference type="SAM" id="MobiDB-lite"/>
    </source>
</evidence>
<name>A0ABW1HE91_9ACTN</name>
<evidence type="ECO:0000256" key="2">
    <source>
        <dbReference type="SAM" id="Phobius"/>
    </source>
</evidence>
<dbReference type="Proteomes" id="UP001596226">
    <property type="component" value="Unassembled WGS sequence"/>
</dbReference>
<accession>A0ABW1HE91</accession>
<protein>
    <recommendedName>
        <fullName evidence="5">Glycine zipper family protein</fullName>
    </recommendedName>
</protein>
<keyword evidence="2" id="KW-0472">Membrane</keyword>
<comment type="caution">
    <text evidence="3">The sequence shown here is derived from an EMBL/GenBank/DDBJ whole genome shotgun (WGS) entry which is preliminary data.</text>
</comment>
<feature type="transmembrane region" description="Helical" evidence="2">
    <location>
        <begin position="12"/>
        <end position="31"/>
    </location>
</feature>
<evidence type="ECO:0000313" key="3">
    <source>
        <dbReference type="EMBL" id="MFC5927001.1"/>
    </source>
</evidence>
<sequence>MAEPEGQGSQSRAWAWWVGIVLGLVIGVLALGGPSGVGFGIAIGVAFAIALGATRKPAEVRPADDGPAAPENEDGEVPGDSRRG</sequence>
<feature type="transmembrane region" description="Helical" evidence="2">
    <location>
        <begin position="37"/>
        <end position="54"/>
    </location>
</feature>
<evidence type="ECO:0008006" key="5">
    <source>
        <dbReference type="Google" id="ProtNLM"/>
    </source>
</evidence>
<dbReference type="EMBL" id="JBHSQS010000024">
    <property type="protein sequence ID" value="MFC5927001.1"/>
    <property type="molecule type" value="Genomic_DNA"/>
</dbReference>
<keyword evidence="4" id="KW-1185">Reference proteome</keyword>
<keyword evidence="2" id="KW-1133">Transmembrane helix</keyword>
<feature type="region of interest" description="Disordered" evidence="1">
    <location>
        <begin position="58"/>
        <end position="84"/>
    </location>
</feature>
<evidence type="ECO:0000313" key="4">
    <source>
        <dbReference type="Proteomes" id="UP001596226"/>
    </source>
</evidence>
<keyword evidence="2" id="KW-0812">Transmembrane</keyword>
<proteinExistence type="predicted"/>
<organism evidence="3 4">
    <name type="scientific">Micromonospora vulcania</name>
    <dbReference type="NCBI Taxonomy" id="1441873"/>
    <lineage>
        <taxon>Bacteria</taxon>
        <taxon>Bacillati</taxon>
        <taxon>Actinomycetota</taxon>
        <taxon>Actinomycetes</taxon>
        <taxon>Micromonosporales</taxon>
        <taxon>Micromonosporaceae</taxon>
        <taxon>Micromonospora</taxon>
    </lineage>
</organism>